<proteinExistence type="predicted"/>
<reference evidence="1 2" key="1">
    <citation type="submission" date="2023-10" db="EMBL/GenBank/DDBJ databases">
        <title>Draft genome sequence of Xylaria bambusicola isolate GMP-LS, the root and basal stem rot pathogen of sugarcane in Indonesia.</title>
        <authorList>
            <person name="Selvaraj P."/>
            <person name="Muralishankar V."/>
            <person name="Muruganantham S."/>
            <person name="Sp S."/>
            <person name="Haryani S."/>
            <person name="Lau K.J.X."/>
            <person name="Naqvi N.I."/>
        </authorList>
    </citation>
    <scope>NUCLEOTIDE SEQUENCE [LARGE SCALE GENOMIC DNA]</scope>
    <source>
        <strain evidence="1">GMP-LS</strain>
    </source>
</reference>
<sequence length="65" mass="6674">MSSNVDPAITDALGLDPSTTKITSHGGSGFASTFKLSSTVNGKDINYFVKTGTGEDAALMFQGES</sequence>
<name>A0AAN7ULX1_9PEZI</name>
<comment type="caution">
    <text evidence="1">The sequence shown here is derived from an EMBL/GenBank/DDBJ whole genome shotgun (WGS) entry which is preliminary data.</text>
</comment>
<evidence type="ECO:0000313" key="1">
    <source>
        <dbReference type="EMBL" id="KAK5635185.1"/>
    </source>
</evidence>
<dbReference type="AlphaFoldDB" id="A0AAN7ULX1"/>
<organism evidence="1 2">
    <name type="scientific">Xylaria bambusicola</name>
    <dbReference type="NCBI Taxonomy" id="326684"/>
    <lineage>
        <taxon>Eukaryota</taxon>
        <taxon>Fungi</taxon>
        <taxon>Dikarya</taxon>
        <taxon>Ascomycota</taxon>
        <taxon>Pezizomycotina</taxon>
        <taxon>Sordariomycetes</taxon>
        <taxon>Xylariomycetidae</taxon>
        <taxon>Xylariales</taxon>
        <taxon>Xylariaceae</taxon>
        <taxon>Xylaria</taxon>
    </lineage>
</organism>
<dbReference type="Proteomes" id="UP001305414">
    <property type="component" value="Unassembled WGS sequence"/>
</dbReference>
<dbReference type="EMBL" id="JAWHQM010000050">
    <property type="protein sequence ID" value="KAK5635185.1"/>
    <property type="molecule type" value="Genomic_DNA"/>
</dbReference>
<accession>A0AAN7ULX1</accession>
<gene>
    <name evidence="1" type="ORF">RRF57_010897</name>
</gene>
<protein>
    <submittedName>
        <fullName evidence="1">Uncharacterized protein</fullName>
    </submittedName>
</protein>
<evidence type="ECO:0000313" key="2">
    <source>
        <dbReference type="Proteomes" id="UP001305414"/>
    </source>
</evidence>
<keyword evidence="2" id="KW-1185">Reference proteome</keyword>